<keyword evidence="2" id="KW-0378">Hydrolase</keyword>
<feature type="transmembrane region" description="Helical" evidence="1">
    <location>
        <begin position="86"/>
        <end position="102"/>
    </location>
</feature>
<dbReference type="Proteomes" id="UP000281813">
    <property type="component" value="Unassembled WGS sequence"/>
</dbReference>
<reference evidence="2 3" key="1">
    <citation type="journal article" date="2015" name="Antonie Van Leeuwenhoek">
        <title>Oceanobacillus bengalensis sp. nov., a bacterium isolated from seawater of the Bay of Bengal.</title>
        <authorList>
            <person name="Yongchang O."/>
            <person name="Xiang W."/>
            <person name="Wang G."/>
        </authorList>
    </citation>
    <scope>NUCLEOTIDE SEQUENCE [LARGE SCALE GENOMIC DNA]</scope>
    <source>
        <strain evidence="2 3">MCCC 1K00260</strain>
    </source>
</reference>
<dbReference type="InterPro" id="IPR007404">
    <property type="entry name" value="YdjM-like"/>
</dbReference>
<keyword evidence="3" id="KW-1185">Reference proteome</keyword>
<keyword evidence="1" id="KW-0472">Membrane</keyword>
<keyword evidence="1" id="KW-0812">Transmembrane</keyword>
<dbReference type="GO" id="GO:0016787">
    <property type="term" value="F:hydrolase activity"/>
    <property type="evidence" value="ECO:0007669"/>
    <property type="project" value="UniProtKB-KW"/>
</dbReference>
<dbReference type="Pfam" id="PF04307">
    <property type="entry name" value="YdjM"/>
    <property type="match status" value="1"/>
</dbReference>
<dbReference type="EMBL" id="RBZO01000013">
    <property type="protein sequence ID" value="RKQ15508.1"/>
    <property type="molecule type" value="Genomic_DNA"/>
</dbReference>
<comment type="caution">
    <text evidence="2">The sequence shown here is derived from an EMBL/GenBank/DDBJ whole genome shotgun (WGS) entry which is preliminary data.</text>
</comment>
<evidence type="ECO:0000313" key="3">
    <source>
        <dbReference type="Proteomes" id="UP000281813"/>
    </source>
</evidence>
<evidence type="ECO:0000256" key="1">
    <source>
        <dbReference type="SAM" id="Phobius"/>
    </source>
</evidence>
<feature type="transmembrane region" description="Helical" evidence="1">
    <location>
        <begin position="165"/>
        <end position="185"/>
    </location>
</feature>
<evidence type="ECO:0000313" key="2">
    <source>
        <dbReference type="EMBL" id="RKQ15508.1"/>
    </source>
</evidence>
<name>A0A494YZB8_9BACI</name>
<gene>
    <name evidence="2" type="ORF">D8M05_09560</name>
</gene>
<dbReference type="PANTHER" id="PTHR35531:SF1">
    <property type="entry name" value="INNER MEMBRANE PROTEIN YBCI-RELATED"/>
    <property type="match status" value="1"/>
</dbReference>
<dbReference type="AlphaFoldDB" id="A0A494YZB8"/>
<feature type="transmembrane region" description="Helical" evidence="1">
    <location>
        <begin position="60"/>
        <end position="80"/>
    </location>
</feature>
<sequence>MKGTTHVAIGAAAGLFTANIYHTDPTSTMVLVGLGSIAGLVPDLDIDGKLSNKITLSKDVFRLIAQVIAIFIIGYSFFTGTGFEKWIGIGAGIMLFILAIFIRQRRMLTLTGIGVLIGGQALQEDWLWLLGIYLIIASFVSHRGYTHSILGAVFFAFISFSLDKSLALDGVSIACILGYVSHLITDMKFFPVNKRGIKLFLPFSKKEF</sequence>
<proteinExistence type="predicted"/>
<dbReference type="PANTHER" id="PTHR35531">
    <property type="entry name" value="INNER MEMBRANE PROTEIN YBCI-RELATED"/>
    <property type="match status" value="1"/>
</dbReference>
<accession>A0A494YZB8</accession>
<feature type="transmembrane region" description="Helical" evidence="1">
    <location>
        <begin position="126"/>
        <end position="145"/>
    </location>
</feature>
<dbReference type="OrthoDB" id="2706144at2"/>
<protein>
    <submittedName>
        <fullName evidence="2">Metal-dependent hydrolase</fullName>
    </submittedName>
</protein>
<organism evidence="2 3">
    <name type="scientific">Oceanobacillus bengalensis</name>
    <dbReference type="NCBI Taxonomy" id="1435466"/>
    <lineage>
        <taxon>Bacteria</taxon>
        <taxon>Bacillati</taxon>
        <taxon>Bacillota</taxon>
        <taxon>Bacilli</taxon>
        <taxon>Bacillales</taxon>
        <taxon>Bacillaceae</taxon>
        <taxon>Oceanobacillus</taxon>
    </lineage>
</organism>
<dbReference type="RefSeq" id="WP_121131205.1">
    <property type="nucleotide sequence ID" value="NZ_JBHUFK010000043.1"/>
</dbReference>
<keyword evidence="1" id="KW-1133">Transmembrane helix</keyword>